<dbReference type="Proteomes" id="UP001589575">
    <property type="component" value="Unassembled WGS sequence"/>
</dbReference>
<evidence type="ECO:0000256" key="1">
    <source>
        <dbReference type="SAM" id="MobiDB-lite"/>
    </source>
</evidence>
<protein>
    <submittedName>
        <fullName evidence="2">Uncharacterized protein</fullName>
    </submittedName>
</protein>
<feature type="compositionally biased region" description="Polar residues" evidence="1">
    <location>
        <begin position="70"/>
        <end position="80"/>
    </location>
</feature>
<feature type="compositionally biased region" description="Low complexity" evidence="1">
    <location>
        <begin position="23"/>
        <end position="32"/>
    </location>
</feature>
<feature type="compositionally biased region" description="Polar residues" evidence="1">
    <location>
        <begin position="142"/>
        <end position="162"/>
    </location>
</feature>
<proteinExistence type="predicted"/>
<reference evidence="2 3" key="1">
    <citation type="submission" date="2024-09" db="EMBL/GenBank/DDBJ databases">
        <authorList>
            <person name="Sun Q."/>
            <person name="Mori K."/>
        </authorList>
    </citation>
    <scope>NUCLEOTIDE SEQUENCE [LARGE SCALE GENOMIC DNA]</scope>
    <source>
        <strain evidence="2 3">CCM 7609</strain>
    </source>
</reference>
<evidence type="ECO:0000313" key="3">
    <source>
        <dbReference type="Proteomes" id="UP001589575"/>
    </source>
</evidence>
<keyword evidence="3" id="KW-1185">Reference proteome</keyword>
<name>A0ABV5FVI3_9MICC</name>
<feature type="region of interest" description="Disordered" evidence="1">
    <location>
        <begin position="1"/>
        <end position="191"/>
    </location>
</feature>
<accession>A0ABV5FVI3</accession>
<feature type="compositionally biased region" description="Basic and acidic residues" evidence="1">
    <location>
        <begin position="1"/>
        <end position="11"/>
    </location>
</feature>
<organism evidence="2 3">
    <name type="scientific">Citricoccus parietis</name>
    <dbReference type="NCBI Taxonomy" id="592307"/>
    <lineage>
        <taxon>Bacteria</taxon>
        <taxon>Bacillati</taxon>
        <taxon>Actinomycetota</taxon>
        <taxon>Actinomycetes</taxon>
        <taxon>Micrococcales</taxon>
        <taxon>Micrococcaceae</taxon>
        <taxon>Citricoccus</taxon>
    </lineage>
</organism>
<sequence>MPGRFRRDSNRSRSMPVSVRGNSCAAAVIAAAARRESPARRSRSSMVRSTLVHGSPKTSTTSDGWPAASDCSNRSPTDSGCNGIRWKRSTEASSTAGGGPPESTQAAVRPMAAHRPEMTGAASRSTAAVRTLSPVAPEPIWSASTKRSPMTWRTSPESSMPRSSGPAYGSPGTRKSTGARPGCATAGPSVG</sequence>
<gene>
    <name evidence="2" type="ORF">ACFFX0_05585</name>
</gene>
<comment type="caution">
    <text evidence="2">The sequence shown here is derived from an EMBL/GenBank/DDBJ whole genome shotgun (WGS) entry which is preliminary data.</text>
</comment>
<evidence type="ECO:0000313" key="2">
    <source>
        <dbReference type="EMBL" id="MFB9070691.1"/>
    </source>
</evidence>
<dbReference type="EMBL" id="JBHMFI010000001">
    <property type="protein sequence ID" value="MFB9070691.1"/>
    <property type="molecule type" value="Genomic_DNA"/>
</dbReference>